<reference evidence="5" key="1">
    <citation type="submission" date="2017-09" db="EMBL/GenBank/DDBJ databases">
        <authorList>
            <person name="Varghese N."/>
            <person name="Submissions S."/>
        </authorList>
    </citation>
    <scope>NUCLEOTIDE SEQUENCE [LARGE SCALE GENOMIC DNA]</scope>
    <source>
        <strain evidence="5">WG-1MB</strain>
    </source>
</reference>
<dbReference type="EMBL" id="SMMS01000001">
    <property type="protein sequence ID" value="TCL12621.1"/>
    <property type="molecule type" value="Genomic_DNA"/>
</dbReference>
<dbReference type="PANTHER" id="PTHR43022">
    <property type="entry name" value="PROTEIN SMF"/>
    <property type="match status" value="1"/>
</dbReference>
<name>A0A285F031_9EURY</name>
<reference evidence="4 6" key="3">
    <citation type="submission" date="2019-03" db="EMBL/GenBank/DDBJ databases">
        <title>Subsurface microbial communities from deep shales in Ohio and West Virginia, USA.</title>
        <authorList>
            <person name="Wrighton K."/>
        </authorList>
    </citation>
    <scope>NUCLEOTIDE SEQUENCE [LARGE SCALE GENOMIC DNA]</scope>
    <source>
        <strain evidence="4 6">WG1_MB</strain>
    </source>
</reference>
<dbReference type="Pfam" id="PF02481">
    <property type="entry name" value="DNA_processg_A"/>
    <property type="match status" value="1"/>
</dbReference>
<protein>
    <submittedName>
        <fullName evidence="3">DNA processing protein</fullName>
    </submittedName>
</protein>
<dbReference type="EMBL" id="OBDR01000002">
    <property type="protein sequence ID" value="SNY04044.1"/>
    <property type="molecule type" value="Genomic_DNA"/>
</dbReference>
<dbReference type="GO" id="GO:0009294">
    <property type="term" value="P:DNA-mediated transformation"/>
    <property type="evidence" value="ECO:0007669"/>
    <property type="project" value="InterPro"/>
</dbReference>
<evidence type="ECO:0000256" key="1">
    <source>
        <dbReference type="ARBA" id="ARBA00006525"/>
    </source>
</evidence>
<feature type="domain" description="Smf/DprA SLOG" evidence="2">
    <location>
        <begin position="82"/>
        <end position="279"/>
    </location>
</feature>
<evidence type="ECO:0000313" key="5">
    <source>
        <dbReference type="Proteomes" id="UP000217726"/>
    </source>
</evidence>
<dbReference type="NCBIfam" id="TIGR00732">
    <property type="entry name" value="dprA"/>
    <property type="match status" value="1"/>
</dbReference>
<keyword evidence="5" id="KW-1185">Reference proteome</keyword>
<dbReference type="SUPFAM" id="SSF102405">
    <property type="entry name" value="MCP/YpsA-like"/>
    <property type="match status" value="1"/>
</dbReference>
<evidence type="ECO:0000259" key="2">
    <source>
        <dbReference type="Pfam" id="PF02481"/>
    </source>
</evidence>
<reference evidence="3" key="2">
    <citation type="submission" date="2017-09" db="EMBL/GenBank/DDBJ databases">
        <authorList>
            <person name="Ehlers B."/>
            <person name="Leendertz F.H."/>
        </authorList>
    </citation>
    <scope>NUCLEOTIDE SEQUENCE [LARGE SCALE GENOMIC DNA]</scope>
    <source>
        <strain evidence="3">WG-1MB</strain>
    </source>
</reference>
<dbReference type="OrthoDB" id="104896at2157"/>
<dbReference type="RefSeq" id="WP_096711850.1">
    <property type="nucleotide sequence ID" value="NZ_OBDR01000002.1"/>
</dbReference>
<dbReference type="Gene3D" id="3.40.50.450">
    <property type="match status" value="1"/>
</dbReference>
<dbReference type="InterPro" id="IPR057666">
    <property type="entry name" value="DrpA_SLOG"/>
</dbReference>
<comment type="similarity">
    <text evidence="1">Belongs to the DprA/Smf family.</text>
</comment>
<sequence>MKSSILILTLQNISGIGNKSIQTMLSSEDARKINDVNKIIQLIENAKQSYNRIVVPDFETVEKSWYNATKIYEKSNSIGIQIISIFDKNYPESLKQITNPPLLLHAMGNIEALNDHCVAIVGTRKPTISGAKKAECLGFQFAKRGLNVVSGLALGIDASAHKGVLKKGGITAAVLAHGLDSISPKSNKELAEEIIRKGGILLSEYPIGTRAKKYTYIERNRIQSGLSLGTVLVESKSKGGSMKTAEFCKEQGRLLGVVKPPEDMADDSHYQGNLRLILEPDTEVITGDLRGYTNKLLNSNKKSSKNVTLDYFA</sequence>
<evidence type="ECO:0000313" key="3">
    <source>
        <dbReference type="EMBL" id="SNY04044.1"/>
    </source>
</evidence>
<organism evidence="3 5">
    <name type="scientific">Methanohalophilus euhalobius</name>
    <dbReference type="NCBI Taxonomy" id="51203"/>
    <lineage>
        <taxon>Archaea</taxon>
        <taxon>Methanobacteriati</taxon>
        <taxon>Methanobacteriota</taxon>
        <taxon>Stenosarchaea group</taxon>
        <taxon>Methanomicrobia</taxon>
        <taxon>Methanosarcinales</taxon>
        <taxon>Methanosarcinaceae</taxon>
        <taxon>Methanohalophilus</taxon>
    </lineage>
</organism>
<proteinExistence type="inferred from homology"/>
<evidence type="ECO:0000313" key="6">
    <source>
        <dbReference type="Proteomes" id="UP000295404"/>
    </source>
</evidence>
<dbReference type="PANTHER" id="PTHR43022:SF1">
    <property type="entry name" value="PROTEIN SMF"/>
    <property type="match status" value="1"/>
</dbReference>
<dbReference type="AlphaFoldDB" id="A0A285F031"/>
<gene>
    <name evidence="4" type="ORF">C7960_1891</name>
    <name evidence="3" type="ORF">SAMN06295989_102271</name>
</gene>
<dbReference type="Proteomes" id="UP000217726">
    <property type="component" value="Unassembled WGS sequence"/>
</dbReference>
<dbReference type="Proteomes" id="UP000295404">
    <property type="component" value="Unassembled WGS sequence"/>
</dbReference>
<evidence type="ECO:0000313" key="4">
    <source>
        <dbReference type="EMBL" id="TCL12621.1"/>
    </source>
</evidence>
<accession>A0A285F031</accession>
<dbReference type="InterPro" id="IPR003488">
    <property type="entry name" value="DprA"/>
</dbReference>